<dbReference type="VEuPathDB" id="FungiDB:CC1G_03103"/>
<dbReference type="GO" id="GO:0005634">
    <property type="term" value="C:nucleus"/>
    <property type="evidence" value="ECO:0007669"/>
    <property type="project" value="TreeGrafter"/>
</dbReference>
<dbReference type="SUPFAM" id="SSF63829">
    <property type="entry name" value="Calcium-dependent phosphotriesterase"/>
    <property type="match status" value="1"/>
</dbReference>
<dbReference type="OMA" id="AHSDWVE"/>
<evidence type="ECO:0000259" key="5">
    <source>
        <dbReference type="Pfam" id="PF24883"/>
    </source>
</evidence>
<feature type="compositionally biased region" description="Polar residues" evidence="4">
    <location>
        <begin position="26"/>
        <end position="53"/>
    </location>
</feature>
<protein>
    <submittedName>
        <fullName evidence="6">Vegetative incompatibility protein HET-E-1</fullName>
    </submittedName>
</protein>
<feature type="repeat" description="WD" evidence="3">
    <location>
        <begin position="975"/>
        <end position="1001"/>
    </location>
</feature>
<feature type="repeat" description="WD" evidence="3">
    <location>
        <begin position="875"/>
        <end position="901"/>
    </location>
</feature>
<dbReference type="PANTHER" id="PTHR22847">
    <property type="entry name" value="WD40 REPEAT PROTEIN"/>
    <property type="match status" value="1"/>
</dbReference>
<organism evidence="6 7">
    <name type="scientific">Coprinopsis cinerea (strain Okayama-7 / 130 / ATCC MYA-4618 / FGSC 9003)</name>
    <name type="common">Inky cap fungus</name>
    <name type="synonym">Hormographiella aspergillata</name>
    <dbReference type="NCBI Taxonomy" id="240176"/>
    <lineage>
        <taxon>Eukaryota</taxon>
        <taxon>Fungi</taxon>
        <taxon>Dikarya</taxon>
        <taxon>Basidiomycota</taxon>
        <taxon>Agaricomycotina</taxon>
        <taxon>Agaricomycetes</taxon>
        <taxon>Agaricomycetidae</taxon>
        <taxon>Agaricales</taxon>
        <taxon>Agaricineae</taxon>
        <taxon>Psathyrellaceae</taxon>
        <taxon>Coprinopsis</taxon>
    </lineage>
</organism>
<reference evidence="6 7" key="1">
    <citation type="journal article" date="2010" name="Proc. Natl. Acad. Sci. U.S.A.">
        <title>Insights into evolution of multicellular fungi from the assembled chromosomes of the mushroom Coprinopsis cinerea (Coprinus cinereus).</title>
        <authorList>
            <person name="Stajich J.E."/>
            <person name="Wilke S.K."/>
            <person name="Ahren D."/>
            <person name="Au C.H."/>
            <person name="Birren B.W."/>
            <person name="Borodovsky M."/>
            <person name="Burns C."/>
            <person name="Canback B."/>
            <person name="Casselton L.A."/>
            <person name="Cheng C.K."/>
            <person name="Deng J."/>
            <person name="Dietrich F.S."/>
            <person name="Fargo D.C."/>
            <person name="Farman M.L."/>
            <person name="Gathman A.C."/>
            <person name="Goldberg J."/>
            <person name="Guigo R."/>
            <person name="Hoegger P.J."/>
            <person name="Hooker J.B."/>
            <person name="Huggins A."/>
            <person name="James T.Y."/>
            <person name="Kamada T."/>
            <person name="Kilaru S."/>
            <person name="Kodira C."/>
            <person name="Kues U."/>
            <person name="Kupfer D."/>
            <person name="Kwan H.S."/>
            <person name="Lomsadze A."/>
            <person name="Li W."/>
            <person name="Lilly W.W."/>
            <person name="Ma L.J."/>
            <person name="Mackey A.J."/>
            <person name="Manning G."/>
            <person name="Martin F."/>
            <person name="Muraguchi H."/>
            <person name="Natvig D.O."/>
            <person name="Palmerini H."/>
            <person name="Ramesh M.A."/>
            <person name="Rehmeyer C.J."/>
            <person name="Roe B.A."/>
            <person name="Shenoy N."/>
            <person name="Stanke M."/>
            <person name="Ter-Hovhannisyan V."/>
            <person name="Tunlid A."/>
            <person name="Velagapudi R."/>
            <person name="Vision T.J."/>
            <person name="Zeng Q."/>
            <person name="Zolan M.E."/>
            <person name="Pukkila P.J."/>
        </authorList>
    </citation>
    <scope>NUCLEOTIDE SEQUENCE [LARGE SCALE GENOMIC DNA]</scope>
    <source>
        <strain evidence="7">Okayama-7 / 130 / ATCC MYA-4618 / FGSC 9003</strain>
    </source>
</reference>
<dbReference type="Pfam" id="PF24883">
    <property type="entry name" value="NPHP3_N"/>
    <property type="match status" value="1"/>
</dbReference>
<feature type="compositionally biased region" description="Low complexity" evidence="4">
    <location>
        <begin position="56"/>
        <end position="68"/>
    </location>
</feature>
<dbReference type="InterPro" id="IPR027417">
    <property type="entry name" value="P-loop_NTPase"/>
</dbReference>
<dbReference type="GO" id="GO:1990234">
    <property type="term" value="C:transferase complex"/>
    <property type="evidence" value="ECO:0007669"/>
    <property type="project" value="UniProtKB-ARBA"/>
</dbReference>
<keyword evidence="2" id="KW-0677">Repeat</keyword>
<feature type="repeat" description="WD" evidence="3">
    <location>
        <begin position="1196"/>
        <end position="1237"/>
    </location>
</feature>
<feature type="repeat" description="WD" evidence="3">
    <location>
        <begin position="1003"/>
        <end position="1044"/>
    </location>
</feature>
<dbReference type="Gene3D" id="3.40.50.300">
    <property type="entry name" value="P-loop containing nucleotide triphosphate hydrolases"/>
    <property type="match status" value="1"/>
</dbReference>
<dbReference type="SMART" id="SM00320">
    <property type="entry name" value="WD40"/>
    <property type="match status" value="7"/>
</dbReference>
<keyword evidence="1 3" id="KW-0853">WD repeat</keyword>
<dbReference type="Pfam" id="PF00400">
    <property type="entry name" value="WD40"/>
    <property type="match status" value="12"/>
</dbReference>
<accession>A8PEY3</accession>
<dbReference type="GeneID" id="6017529"/>
<evidence type="ECO:0000313" key="6">
    <source>
        <dbReference type="EMBL" id="EAU80927.2"/>
    </source>
</evidence>
<dbReference type="InterPro" id="IPR001680">
    <property type="entry name" value="WD40_rpt"/>
</dbReference>
<dbReference type="SUPFAM" id="SSF50978">
    <property type="entry name" value="WD40 repeat-like"/>
    <property type="match status" value="1"/>
</dbReference>
<feature type="repeat" description="WD" evidence="3">
    <location>
        <begin position="1093"/>
        <end position="1119"/>
    </location>
</feature>
<evidence type="ECO:0000256" key="1">
    <source>
        <dbReference type="ARBA" id="ARBA00022574"/>
    </source>
</evidence>
<dbReference type="EMBL" id="AACS02000008">
    <property type="protein sequence ID" value="EAU80927.2"/>
    <property type="molecule type" value="Genomic_DNA"/>
</dbReference>
<feature type="repeat" description="WD" evidence="3">
    <location>
        <begin position="842"/>
        <end position="876"/>
    </location>
</feature>
<gene>
    <name evidence="6" type="ORF">CC1G_03103</name>
</gene>
<dbReference type="RefSeq" id="XP_001840874.2">
    <property type="nucleotide sequence ID" value="XM_001840822.2"/>
</dbReference>
<keyword evidence="7" id="KW-1185">Reference proteome</keyword>
<name>A8PEY3_COPC7</name>
<dbReference type="InterPro" id="IPR020472">
    <property type="entry name" value="WD40_PAC1"/>
</dbReference>
<dbReference type="OrthoDB" id="538223at2759"/>
<dbReference type="InterPro" id="IPR036322">
    <property type="entry name" value="WD40_repeat_dom_sf"/>
</dbReference>
<evidence type="ECO:0000256" key="4">
    <source>
        <dbReference type="SAM" id="MobiDB-lite"/>
    </source>
</evidence>
<feature type="domain" description="Nephrocystin 3-like N-terminal" evidence="5">
    <location>
        <begin position="293"/>
        <end position="451"/>
    </location>
</feature>
<dbReference type="Gene3D" id="2.130.10.10">
    <property type="entry name" value="YVTN repeat-like/Quinoprotein amine dehydrogenase"/>
    <property type="match status" value="7"/>
</dbReference>
<dbReference type="PANTHER" id="PTHR22847:SF637">
    <property type="entry name" value="WD REPEAT DOMAIN 5B"/>
    <property type="match status" value="1"/>
</dbReference>
<dbReference type="STRING" id="240176.A8PEY3"/>
<dbReference type="Proteomes" id="UP000001861">
    <property type="component" value="Unassembled WGS sequence"/>
</dbReference>
<dbReference type="eggNOG" id="KOG0274">
    <property type="taxonomic scope" value="Eukaryota"/>
</dbReference>
<evidence type="ECO:0000256" key="3">
    <source>
        <dbReference type="PROSITE-ProRule" id="PRU00221"/>
    </source>
</evidence>
<dbReference type="GO" id="GO:0007166">
    <property type="term" value="P:cell surface receptor signaling pathway"/>
    <property type="evidence" value="ECO:0007669"/>
    <property type="project" value="InterPro"/>
</dbReference>
<feature type="repeat" description="WD" evidence="3">
    <location>
        <begin position="950"/>
        <end position="976"/>
    </location>
</feature>
<dbReference type="InterPro" id="IPR036537">
    <property type="entry name" value="Adaptor_Cbl_N_dom_sf"/>
</dbReference>
<dbReference type="CDD" id="cd21037">
    <property type="entry name" value="MLKL_NTD"/>
    <property type="match status" value="1"/>
</dbReference>
<feature type="repeat" description="WD" evidence="3">
    <location>
        <begin position="1068"/>
        <end position="1094"/>
    </location>
</feature>
<feature type="repeat" description="WD" evidence="3">
    <location>
        <begin position="1043"/>
        <end position="1069"/>
    </location>
</feature>
<dbReference type="SUPFAM" id="SSF52540">
    <property type="entry name" value="P-loop containing nucleoside triphosphate hydrolases"/>
    <property type="match status" value="1"/>
</dbReference>
<evidence type="ECO:0000313" key="7">
    <source>
        <dbReference type="Proteomes" id="UP000001861"/>
    </source>
</evidence>
<comment type="caution">
    <text evidence="6">The sequence shown here is derived from an EMBL/GenBank/DDBJ whole genome shotgun (WGS) entry which is preliminary data.</text>
</comment>
<evidence type="ECO:0000256" key="2">
    <source>
        <dbReference type="ARBA" id="ARBA00022737"/>
    </source>
</evidence>
<dbReference type="Gene3D" id="1.20.930.20">
    <property type="entry name" value="Adaptor protein Cbl, N-terminal domain"/>
    <property type="match status" value="1"/>
</dbReference>
<dbReference type="PROSITE" id="PS50082">
    <property type="entry name" value="WD_REPEATS_2"/>
    <property type="match status" value="12"/>
</dbReference>
<dbReference type="PRINTS" id="PR00320">
    <property type="entry name" value="GPROTEINBRPT"/>
</dbReference>
<dbReference type="KEGG" id="cci:CC1G_03103"/>
<dbReference type="InterPro" id="IPR056884">
    <property type="entry name" value="NPHP3-like_N"/>
</dbReference>
<dbReference type="InParanoid" id="A8PEY3"/>
<sequence length="1331" mass="145879">MSPPNPVPKLRRRDRAMQYLGLSPHGSRSTLQLNLQHPGSSMPQPSGSTTNLPGTAAAAGPASASASSSLGSVFSSIWKGQRRKTGPIFKGTKEVLRVIKETTDVFPPVKSVAAAMYEILNILDTVDGNREEVKKLQGRLEVLEEILGSCPPSGVEPSLGDRLGGLARMLEEKAAYLKGKLKDSKGKRVINATEDQKEIHQAIEEVRFAIEIAMLDISISGRKATLEVVKEVAWVKERVVETRKLVGETKEIAIWLKDNEHLKKIKTVTGAEFNQEDRKGCIPGTRVALLASLLRWAKDPSSPSIFWLCGMAGTGKTTLTETFNNQLDSAEGLVVASFFCSLDHEERRDVRRILPSLAKSLARLQPKFAKQLVKVLESGKVPDDPIAMNLKDQYRILILEPASKAFDAAMLVALSIDALDECPDKDAIKLLLKAILSQPPPPPLKVFLTSRPEVHVEERFTSYDKHRQLLLHDVEQHIVQADIAVYLRHCLSQISDLEGHVQAEDIETLARRSQNLFIYAATMVKYLDEYRGDRLRLFRELSSSDSTSGDRLDSLYKLYGAIMTEAFKGLDTTDTKTIQACLSLLIVAPNPLSVSGYAGFLGLDRGAVHSAFRQLHSVVRVPREDLQPIAILHASFADYLTTDNSHRRHEWAIDRCTANETATQQCFIVMNKELRIGISGATTSYKSNDEQPEPLHIPSGLAYACTAWVNHVLGMLDMTGYLLDELQEQIGGFLVMNSLYWLEVLSVEKKVDYAYDTLPLIAKALPALPHDVRDCLTTIATFSSTFRTPISKSAPHLYLSALPAYIASGSSPWFHPQIPAIPSLSYSYNRRQLWTSDVGSGVDCVAFSPDGKLLASGCRDRTIRLRNPQTGEALDGTLLASGSDDWTIRLWSPQTGEALDGTLLASGSRDNTIRLWSPQTGEALDGTLLASGSHDNTIRLWSPQTGEALDGTLLASGSWDNTIRLWSPQTGEALDGTLLASGSWDNTIRLWSPQTGEALGEPLRGHSGRVNSVAFSRDGTLLASGSRDNTIRLWSPQTGKALDGTLLASGSRDNTIRLWSPQTGEALDGTLLASGSGDNTIRLWSPQTGEALDGTLLASGSRDNTIRLWNPQSGEALDGTLLASGSDDCTIRLWNPQSGEALDGTLLASGSLDGTIHLQNPQTREALDGTLLASGSLDRTIHLQNPQTREALGEPLQGHSGPVNSVAFSPDGSLLASGSDDSTIRMWDTAHHRPIHSQHFDSFNFQEPVFLQMYPPSIYLDKDDGWIRNGAGDLLFWALPQDRRNLISPATRWKSGEFCKLDLTNAVHGTEWTKCQEPRPVDARPQLWPIE</sequence>
<feature type="repeat" description="WD" evidence="3">
    <location>
        <begin position="925"/>
        <end position="951"/>
    </location>
</feature>
<dbReference type="InterPro" id="IPR059179">
    <property type="entry name" value="MLKL-like_MCAfunc"/>
</dbReference>
<dbReference type="PROSITE" id="PS50294">
    <property type="entry name" value="WD_REPEATS_REGION"/>
    <property type="match status" value="2"/>
</dbReference>
<proteinExistence type="predicted"/>
<feature type="region of interest" description="Disordered" evidence="4">
    <location>
        <begin position="1"/>
        <end position="68"/>
    </location>
</feature>
<dbReference type="InterPro" id="IPR015943">
    <property type="entry name" value="WD40/YVTN_repeat-like_dom_sf"/>
</dbReference>
<dbReference type="HOGENOM" id="CLU_000288_6_3_1"/>
<feature type="repeat" description="WD" evidence="3">
    <location>
        <begin position="1118"/>
        <end position="1144"/>
    </location>
</feature>
<dbReference type="CDD" id="cd00200">
    <property type="entry name" value="WD40"/>
    <property type="match status" value="1"/>
</dbReference>
<feature type="repeat" description="WD" evidence="3">
    <location>
        <begin position="900"/>
        <end position="926"/>
    </location>
</feature>